<evidence type="ECO:0000256" key="9">
    <source>
        <dbReference type="ARBA" id="ARBA00023237"/>
    </source>
</evidence>
<comment type="function">
    <text evidence="10">Forms passive diffusion pores that allow small molecular weight hydrophilic materials across the outer membrane.</text>
</comment>
<feature type="signal peptide" evidence="10">
    <location>
        <begin position="1"/>
        <end position="23"/>
    </location>
</feature>
<evidence type="ECO:0000256" key="1">
    <source>
        <dbReference type="ARBA" id="ARBA00009521"/>
    </source>
</evidence>
<sequence length="516" mass="53947">MTMIKSLILGSAAGLIAIGGAQAADLPVKAKAVEYVKICSLYGAGFYYIPGTDTCIKIGGAIRLDVAFNGSTYDVPFWQGGAGGNNLWTKNYFSTRERVNLTTDTRTATEYGVVRTYANIQFDFLQDRESIAGGYTEVDYAFIQFAGFTFGKAVSQFDPQWALAKPYISSGFNAGSNNATGIPQLAYTASFGNGVSGTISVENGSAYRNAGLWNTDTFIVGPGAATFTGTFYGSNSNTFLGNAYGGNHIPEIVGNIRLDQAWGTLHFAAAMHAATPGFYATAAGGGGNESLGHPDDKYGFAVTGAVEFKNLPTGAGDSLKLEATYAKGAAKYVFGGTTDTVGGGRYAKVDGSTLGFGYVLDGVYNNGGQIVQSDAWQVSAFYEHYWTPAWRTSLFGNYSHISYGSGNAAMLAAFQGVGVTGGPGASTSATAAARAGVFAGTGNFDLGLAQIGTRTAWTPVQNLTLSAQFTYSRLDQNLNGTYTTAAGGMSGKPTGTVFTTADQNLYNGSVQILRSF</sequence>
<keyword evidence="7 10" id="KW-0626">Porin</keyword>
<evidence type="ECO:0000313" key="11">
    <source>
        <dbReference type="EMBL" id="QND73537.1"/>
    </source>
</evidence>
<organism evidence="11 12">
    <name type="scientific">Tardiphaga robiniae</name>
    <dbReference type="NCBI Taxonomy" id="943830"/>
    <lineage>
        <taxon>Bacteria</taxon>
        <taxon>Pseudomonadati</taxon>
        <taxon>Pseudomonadota</taxon>
        <taxon>Alphaproteobacteria</taxon>
        <taxon>Hyphomicrobiales</taxon>
        <taxon>Nitrobacteraceae</taxon>
        <taxon>Tardiphaga</taxon>
    </lineage>
</organism>
<evidence type="ECO:0000256" key="2">
    <source>
        <dbReference type="ARBA" id="ARBA00022448"/>
    </source>
</evidence>
<evidence type="ECO:0000256" key="3">
    <source>
        <dbReference type="ARBA" id="ARBA00022452"/>
    </source>
</evidence>
<comment type="domain">
    <text evidence="10">Consists of 16-stranded beta-barrel sheets, with large surface-exposed loops, that form a transmembrane pore at the center of each barrel. The pore is partially ocluded by a peptide loop that folds into the pore lumen.</text>
</comment>
<comment type="subcellular location">
    <subcellularLocation>
        <location evidence="10">Cell outer membrane</location>
        <topology evidence="10">Multi-pass membrane protein</topology>
    </subcellularLocation>
</comment>
<dbReference type="GO" id="GO:0015288">
    <property type="term" value="F:porin activity"/>
    <property type="evidence" value="ECO:0007669"/>
    <property type="project" value="UniProtKB-KW"/>
</dbReference>
<evidence type="ECO:0000256" key="8">
    <source>
        <dbReference type="ARBA" id="ARBA00023136"/>
    </source>
</evidence>
<dbReference type="EMBL" id="CP050292">
    <property type="protein sequence ID" value="QND73537.1"/>
    <property type="molecule type" value="Genomic_DNA"/>
</dbReference>
<keyword evidence="4 10" id="KW-0812">Transmembrane</keyword>
<dbReference type="GO" id="GO:0009279">
    <property type="term" value="C:cell outer membrane"/>
    <property type="evidence" value="ECO:0007669"/>
    <property type="project" value="UniProtKB-SubCell"/>
</dbReference>
<dbReference type="InterPro" id="IPR003684">
    <property type="entry name" value="Porin_alphabac"/>
</dbReference>
<protein>
    <recommendedName>
        <fullName evidence="10">Porin</fullName>
    </recommendedName>
</protein>
<evidence type="ECO:0000313" key="12">
    <source>
        <dbReference type="Proteomes" id="UP000515291"/>
    </source>
</evidence>
<keyword evidence="3 10" id="KW-1134">Transmembrane beta strand</keyword>
<proteinExistence type="inferred from homology"/>
<evidence type="ECO:0000256" key="7">
    <source>
        <dbReference type="ARBA" id="ARBA00023114"/>
    </source>
</evidence>
<dbReference type="GO" id="GO:0046930">
    <property type="term" value="C:pore complex"/>
    <property type="evidence" value="ECO:0007669"/>
    <property type="project" value="UniProtKB-KW"/>
</dbReference>
<keyword evidence="6 10" id="KW-0406">Ion transport</keyword>
<keyword evidence="9 10" id="KW-0998">Cell outer membrane</keyword>
<dbReference type="KEGG" id="trb:HB776_21780"/>
<evidence type="ECO:0000256" key="5">
    <source>
        <dbReference type="ARBA" id="ARBA00022729"/>
    </source>
</evidence>
<keyword evidence="8 10" id="KW-0472">Membrane</keyword>
<dbReference type="AlphaFoldDB" id="A0A7G6U3F5"/>
<keyword evidence="2 10" id="KW-0813">Transport</keyword>
<keyword evidence="5 10" id="KW-0732">Signal</keyword>
<accession>A0A7G6U3F5</accession>
<gene>
    <name evidence="11" type="ORF">HB776_21780</name>
</gene>
<evidence type="ECO:0000256" key="10">
    <source>
        <dbReference type="RuleBase" id="RU364005"/>
    </source>
</evidence>
<evidence type="ECO:0000256" key="4">
    <source>
        <dbReference type="ARBA" id="ARBA00022692"/>
    </source>
</evidence>
<dbReference type="Proteomes" id="UP000515291">
    <property type="component" value="Chromosome"/>
</dbReference>
<dbReference type="GO" id="GO:0006811">
    <property type="term" value="P:monoatomic ion transport"/>
    <property type="evidence" value="ECO:0007669"/>
    <property type="project" value="UniProtKB-KW"/>
</dbReference>
<feature type="chain" id="PRO_5029035259" description="Porin" evidence="10">
    <location>
        <begin position="24"/>
        <end position="516"/>
    </location>
</feature>
<dbReference type="RefSeq" id="WP_184512236.1">
    <property type="nucleotide sequence ID" value="NZ_CP050292.1"/>
</dbReference>
<reference evidence="12" key="1">
    <citation type="journal article" date="2020" name="Mol. Plant Microbe">
        <title>Rhizobial microsymbionts of the narrowly endemic Oxytropis species growing in Kamchatka are characterized by significant genetic diversity and possess a set of genes that are associated with T3SS and T6SS secretion systems and can affect the development of symbiosis.</title>
        <authorList>
            <person name="Safronova V."/>
            <person name="Guro P."/>
            <person name="Sazanova A."/>
            <person name="Kuznetsova I."/>
            <person name="Belimov A."/>
            <person name="Yakubov V."/>
            <person name="Chirak E."/>
            <person name="Afonin A."/>
            <person name="Gogolev Y."/>
            <person name="Andronov E."/>
            <person name="Tikhonovich I."/>
        </authorList>
    </citation>
    <scope>NUCLEOTIDE SEQUENCE [LARGE SCALE GENOMIC DNA]</scope>
    <source>
        <strain evidence="12">581</strain>
    </source>
</reference>
<evidence type="ECO:0000256" key="6">
    <source>
        <dbReference type="ARBA" id="ARBA00023065"/>
    </source>
</evidence>
<dbReference type="Pfam" id="PF02530">
    <property type="entry name" value="Porin_2"/>
    <property type="match status" value="1"/>
</dbReference>
<name>A0A7G6U3F5_9BRAD</name>
<comment type="similarity">
    <text evidence="1 10">Belongs to the alphaproteobacteria porin family.</text>
</comment>